<feature type="transmembrane region" description="Helical" evidence="8">
    <location>
        <begin position="207"/>
        <end position="229"/>
    </location>
</feature>
<name>A0A5D8QC47_9THEO</name>
<dbReference type="RefSeq" id="WP_149545241.1">
    <property type="nucleotide sequence ID" value="NZ_VTPS01000009.1"/>
</dbReference>
<dbReference type="GO" id="GO:0005315">
    <property type="term" value="F:phosphate transmembrane transporter activity"/>
    <property type="evidence" value="ECO:0007669"/>
    <property type="project" value="InterPro"/>
</dbReference>
<evidence type="ECO:0000256" key="8">
    <source>
        <dbReference type="RuleBase" id="RU363032"/>
    </source>
</evidence>
<keyword evidence="5 8" id="KW-0812">Transmembrane</keyword>
<evidence type="ECO:0000256" key="6">
    <source>
        <dbReference type="ARBA" id="ARBA00022989"/>
    </source>
</evidence>
<keyword evidence="6 8" id="KW-1133">Transmembrane helix</keyword>
<feature type="transmembrane region" description="Helical" evidence="8">
    <location>
        <begin position="164"/>
        <end position="186"/>
    </location>
</feature>
<feature type="transmembrane region" description="Helical" evidence="8">
    <location>
        <begin position="280"/>
        <end position="303"/>
    </location>
</feature>
<dbReference type="PROSITE" id="PS50928">
    <property type="entry name" value="ABC_TM1"/>
    <property type="match status" value="1"/>
</dbReference>
<evidence type="ECO:0000313" key="12">
    <source>
        <dbReference type="Proteomes" id="UP000322976"/>
    </source>
</evidence>
<comment type="similarity">
    <text evidence="2 9">Belongs to the binding-protein-dependent transport system permease family. CysTW subfamily.</text>
</comment>
<dbReference type="AlphaFoldDB" id="A0A5D8QC47"/>
<gene>
    <name evidence="11" type="primary">pstC</name>
    <name evidence="11" type="ORF">FWJ32_06945</name>
</gene>
<dbReference type="InterPro" id="IPR000515">
    <property type="entry name" value="MetI-like"/>
</dbReference>
<dbReference type="EMBL" id="VTPS01000009">
    <property type="protein sequence ID" value="TZE81967.1"/>
    <property type="molecule type" value="Genomic_DNA"/>
</dbReference>
<dbReference type="InterPro" id="IPR051124">
    <property type="entry name" value="Phosphate_Transport_Permease"/>
</dbReference>
<evidence type="ECO:0000256" key="1">
    <source>
        <dbReference type="ARBA" id="ARBA00004651"/>
    </source>
</evidence>
<evidence type="ECO:0000256" key="3">
    <source>
        <dbReference type="ARBA" id="ARBA00022448"/>
    </source>
</evidence>
<evidence type="ECO:0000256" key="5">
    <source>
        <dbReference type="ARBA" id="ARBA00022692"/>
    </source>
</evidence>
<protein>
    <recommendedName>
        <fullName evidence="9">Phosphate transport system permease protein</fullName>
    </recommendedName>
</protein>
<reference evidence="11 12" key="1">
    <citation type="submission" date="2019-08" db="EMBL/GenBank/DDBJ databases">
        <title>Calorimonas adulescens gen. nov., sp. nov., an anaerobic thermophilic bacterium from Sakhalin hot spring.</title>
        <authorList>
            <person name="Khomyakova M.A."/>
            <person name="Merkel A.Y."/>
            <person name="Novikov A."/>
            <person name="Bonch-Osmolovskaya E.A."/>
            <person name="Slobodkin A.I."/>
        </authorList>
    </citation>
    <scope>NUCLEOTIDE SEQUENCE [LARGE SCALE GENOMIC DNA]</scope>
    <source>
        <strain evidence="11 12">A05MB</strain>
    </source>
</reference>
<proteinExistence type="inferred from homology"/>
<dbReference type="PANTHER" id="PTHR30425:SF2">
    <property type="entry name" value="ABC TRANSPORTER PERMEASE PROTEIN YQGH-RELATED"/>
    <property type="match status" value="1"/>
</dbReference>
<evidence type="ECO:0000256" key="2">
    <source>
        <dbReference type="ARBA" id="ARBA00007069"/>
    </source>
</evidence>
<dbReference type="CDD" id="cd06261">
    <property type="entry name" value="TM_PBP2"/>
    <property type="match status" value="1"/>
</dbReference>
<evidence type="ECO:0000259" key="10">
    <source>
        <dbReference type="PROSITE" id="PS50928"/>
    </source>
</evidence>
<dbReference type="Gene3D" id="1.10.3720.10">
    <property type="entry name" value="MetI-like"/>
    <property type="match status" value="1"/>
</dbReference>
<keyword evidence="4 9" id="KW-1003">Cell membrane</keyword>
<evidence type="ECO:0000256" key="4">
    <source>
        <dbReference type="ARBA" id="ARBA00022475"/>
    </source>
</evidence>
<dbReference type="GO" id="GO:0005886">
    <property type="term" value="C:plasma membrane"/>
    <property type="evidence" value="ECO:0007669"/>
    <property type="project" value="UniProtKB-SubCell"/>
</dbReference>
<feature type="domain" description="ABC transmembrane type-1" evidence="10">
    <location>
        <begin position="88"/>
        <end position="299"/>
    </location>
</feature>
<evidence type="ECO:0000256" key="7">
    <source>
        <dbReference type="ARBA" id="ARBA00023136"/>
    </source>
</evidence>
<dbReference type="PANTHER" id="PTHR30425">
    <property type="entry name" value="PHOSPHATE TRANSPORT SYSTEM PERMEASE PROTEIN PST"/>
    <property type="match status" value="1"/>
</dbReference>
<sequence length="309" mass="33138">MCNERQVDKLKSSNSKRINELLGKTVTTICGLLVIAIVIMIVIFITYKGLSTFLVNHISPIEFFISSSWNPELPPSDGGPKVGAFVFIYGSVLVSTLALIISAPLSAGTAIFITEIAPKWGQKVLQPIIELFVGIPSVVYGWVGLSVLVPFIRNNIGGYGMSVLAGSIVLSIMIFPTITSVMVDSLKALPFDLNEASYALGATRWQTIARVLLPAALPGMLTGIILGLARGLGEALAVQMVIGNTPGKIPTSILDPAHTMTSIITMDMGNTVMGTLANNALWSIALLLMIISLIFIILIRVIGKRRVYR</sequence>
<evidence type="ECO:0000256" key="9">
    <source>
        <dbReference type="RuleBase" id="RU363054"/>
    </source>
</evidence>
<comment type="function">
    <text evidence="9">Part of the binding-protein-dependent transport system for phosphate; probably responsible for the translocation of the substrate across the membrane.</text>
</comment>
<dbReference type="GO" id="GO:0006817">
    <property type="term" value="P:phosphate ion transport"/>
    <property type="evidence" value="ECO:0007669"/>
    <property type="project" value="UniProtKB-KW"/>
</dbReference>
<organism evidence="11 12">
    <name type="scientific">Calorimonas adulescens</name>
    <dbReference type="NCBI Taxonomy" id="2606906"/>
    <lineage>
        <taxon>Bacteria</taxon>
        <taxon>Bacillati</taxon>
        <taxon>Bacillota</taxon>
        <taxon>Clostridia</taxon>
        <taxon>Thermoanaerobacterales</taxon>
        <taxon>Thermoanaerobacteraceae</taxon>
        <taxon>Calorimonas</taxon>
    </lineage>
</organism>
<keyword evidence="3 8" id="KW-0813">Transport</keyword>
<dbReference type="Proteomes" id="UP000322976">
    <property type="component" value="Unassembled WGS sequence"/>
</dbReference>
<keyword evidence="7 8" id="KW-0472">Membrane</keyword>
<comment type="subcellular location">
    <subcellularLocation>
        <location evidence="1 8">Cell membrane</location>
        <topology evidence="1 8">Multi-pass membrane protein</topology>
    </subcellularLocation>
</comment>
<dbReference type="InterPro" id="IPR035906">
    <property type="entry name" value="MetI-like_sf"/>
</dbReference>
<dbReference type="NCBIfam" id="TIGR02138">
    <property type="entry name" value="phosphate_pstC"/>
    <property type="match status" value="1"/>
</dbReference>
<keyword evidence="12" id="KW-1185">Reference proteome</keyword>
<feature type="transmembrane region" description="Helical" evidence="8">
    <location>
        <begin position="128"/>
        <end position="152"/>
    </location>
</feature>
<feature type="transmembrane region" description="Helical" evidence="8">
    <location>
        <begin position="21"/>
        <end position="47"/>
    </location>
</feature>
<dbReference type="Pfam" id="PF00528">
    <property type="entry name" value="BPD_transp_1"/>
    <property type="match status" value="1"/>
</dbReference>
<dbReference type="SUPFAM" id="SSF161098">
    <property type="entry name" value="MetI-like"/>
    <property type="match status" value="1"/>
</dbReference>
<keyword evidence="9" id="KW-0592">Phosphate transport</keyword>
<dbReference type="InterPro" id="IPR011864">
    <property type="entry name" value="Phosphate_PstC"/>
</dbReference>
<feature type="transmembrane region" description="Helical" evidence="8">
    <location>
        <begin position="82"/>
        <end position="107"/>
    </location>
</feature>
<evidence type="ECO:0000313" key="11">
    <source>
        <dbReference type="EMBL" id="TZE81967.1"/>
    </source>
</evidence>
<accession>A0A5D8QC47</accession>
<comment type="caution">
    <text evidence="11">The sequence shown here is derived from an EMBL/GenBank/DDBJ whole genome shotgun (WGS) entry which is preliminary data.</text>
</comment>